<name>A0A1B2ABE1_9SPHN</name>
<gene>
    <name evidence="1" type="ORF">A6F68_00895</name>
</gene>
<evidence type="ECO:0000313" key="1">
    <source>
        <dbReference type="EMBL" id="ANY19421.1"/>
    </source>
</evidence>
<dbReference type="OrthoDB" id="7851643at2"/>
<dbReference type="EMBL" id="CP016591">
    <property type="protein sequence ID" value="ANY19421.1"/>
    <property type="molecule type" value="Genomic_DNA"/>
</dbReference>
<reference evidence="1 2" key="1">
    <citation type="submission" date="2016-07" db="EMBL/GenBank/DDBJ databases">
        <title>Complete genome sequence of Altererythrobacter dongtanensis KCTC 22672, a type strain with esterase isolated from tidal flat.</title>
        <authorList>
            <person name="Cheng H."/>
            <person name="Wu Y.-H."/>
            <person name="Zhou P."/>
            <person name="Huo Y.-Y."/>
            <person name="Wang C.-S."/>
            <person name="Xu X.-W."/>
        </authorList>
    </citation>
    <scope>NUCLEOTIDE SEQUENCE [LARGE SCALE GENOMIC DNA]</scope>
    <source>
        <strain evidence="1 2">KCTC 22672</strain>
    </source>
</reference>
<dbReference type="STRING" id="692370.A6F68_00895"/>
<dbReference type="SUPFAM" id="SSF53448">
    <property type="entry name" value="Nucleotide-diphospho-sugar transferases"/>
    <property type="match status" value="1"/>
</dbReference>
<accession>A0A1B2ABE1</accession>
<keyword evidence="2" id="KW-1185">Reference proteome</keyword>
<dbReference type="Proteomes" id="UP000092932">
    <property type="component" value="Chromosome"/>
</dbReference>
<dbReference type="Gene3D" id="3.90.550.10">
    <property type="entry name" value="Spore Coat Polysaccharide Biosynthesis Protein SpsA, Chain A"/>
    <property type="match status" value="1"/>
</dbReference>
<organism evidence="1 2">
    <name type="scientific">Tsuneonella dongtanensis</name>
    <dbReference type="NCBI Taxonomy" id="692370"/>
    <lineage>
        <taxon>Bacteria</taxon>
        <taxon>Pseudomonadati</taxon>
        <taxon>Pseudomonadota</taxon>
        <taxon>Alphaproteobacteria</taxon>
        <taxon>Sphingomonadales</taxon>
        <taxon>Erythrobacteraceae</taxon>
        <taxon>Tsuneonella</taxon>
    </lineage>
</organism>
<dbReference type="InterPro" id="IPR029044">
    <property type="entry name" value="Nucleotide-diphossugar_trans"/>
</dbReference>
<protein>
    <submittedName>
        <fullName evidence="1">ATP synthase subunits region ORF 6</fullName>
    </submittedName>
</protein>
<evidence type="ECO:0000313" key="2">
    <source>
        <dbReference type="Proteomes" id="UP000092932"/>
    </source>
</evidence>
<dbReference type="KEGG" id="ado:A6F68_00895"/>
<dbReference type="AlphaFoldDB" id="A0A1B2ABE1"/>
<dbReference type="RefSeq" id="WP_067676819.1">
    <property type="nucleotide sequence ID" value="NZ_CP016591.1"/>
</dbReference>
<proteinExistence type="predicted"/>
<sequence>MTDGRASSPSIAVVAAVNDEAILANNLLRSPMIAEGRAAFHAYRGAHSASSAYNRGIDETSAEVVVFAHQDVFLPERWEADLRRAIALVASRDPDWAVIGGWGIDGAGKHAGHVWSSGLGRRLGGRFSDPVEAQCIDEYVIVLRRASGLRFDEGLPGFHLYAADIVLRAREAGLRSWIADIPAVHNSRTVRGFNGGYTDAWRFMQSKWRAHLPIETLTVPIVRSPIRLMWSRFRLWKSWRYRRAKAYDHTLDPRELVRRLEP</sequence>